<dbReference type="STRING" id="926569.ANT_02240"/>
<dbReference type="HAMAP" id="MF_00003">
    <property type="entry name" value="RbfA"/>
    <property type="match status" value="1"/>
</dbReference>
<dbReference type="GO" id="GO:0043024">
    <property type="term" value="F:ribosomal small subunit binding"/>
    <property type="evidence" value="ECO:0007669"/>
    <property type="project" value="TreeGrafter"/>
</dbReference>
<dbReference type="GO" id="GO:0030490">
    <property type="term" value="P:maturation of SSU-rRNA"/>
    <property type="evidence" value="ECO:0007669"/>
    <property type="project" value="UniProtKB-UniRule"/>
</dbReference>
<dbReference type="OrthoDB" id="307788at2"/>
<keyword evidence="2" id="KW-0963">Cytoplasm</keyword>
<gene>
    <name evidence="2 4" type="primary">rbfA</name>
    <name evidence="4" type="ordered locus">ANT_02240</name>
</gene>
<sequence>MPSKIRLKRIEDRIREDLAELLVREVADPRLAGISVTDVKVDRELAYADIFVSAVEGQARKEEVLEGLRHAAGFLRSALAANIELRTFPRLRFHWDVTPERADHIERLLASLREQEGASPASPTPTPPEDEDDEA</sequence>
<comment type="similarity">
    <text evidence="2">Belongs to the RbfA family.</text>
</comment>
<name>E8MZB5_ANATU</name>
<evidence type="ECO:0000256" key="2">
    <source>
        <dbReference type="HAMAP-Rule" id="MF_00003"/>
    </source>
</evidence>
<dbReference type="InParanoid" id="E8MZB5"/>
<reference evidence="4 5" key="1">
    <citation type="submission" date="2010-12" db="EMBL/GenBank/DDBJ databases">
        <title>Whole genome sequence of Anaerolinea thermophila UNI-1.</title>
        <authorList>
            <person name="Narita-Yamada S."/>
            <person name="Kishi E."/>
            <person name="Watanabe Y."/>
            <person name="Takasaki K."/>
            <person name="Ankai A."/>
            <person name="Oguchi A."/>
            <person name="Fukui S."/>
            <person name="Takahashi M."/>
            <person name="Yashiro I."/>
            <person name="Hosoyama A."/>
            <person name="Sekiguchi Y."/>
            <person name="Hanada S."/>
            <person name="Fujita N."/>
        </authorList>
    </citation>
    <scope>NUCLEOTIDE SEQUENCE [LARGE SCALE GENOMIC DNA]</scope>
    <source>
        <strain evidence="5">DSM 14523 / JCM 11388 / NBRC 100420 / UNI-1</strain>
    </source>
</reference>
<protein>
    <recommendedName>
        <fullName evidence="2">Ribosome-binding factor A</fullName>
    </recommendedName>
</protein>
<dbReference type="Gene3D" id="3.30.300.20">
    <property type="match status" value="1"/>
</dbReference>
<keyword evidence="1 2" id="KW-0690">Ribosome biogenesis</keyword>
<dbReference type="InterPro" id="IPR023799">
    <property type="entry name" value="RbfA_dom_sf"/>
</dbReference>
<proteinExistence type="inferred from homology"/>
<keyword evidence="5" id="KW-1185">Reference proteome</keyword>
<dbReference type="SUPFAM" id="SSF89919">
    <property type="entry name" value="Ribosome-binding factor A, RbfA"/>
    <property type="match status" value="1"/>
</dbReference>
<accession>E8MZB5</accession>
<evidence type="ECO:0000313" key="4">
    <source>
        <dbReference type="EMBL" id="BAJ62258.1"/>
    </source>
</evidence>
<dbReference type="PANTHER" id="PTHR33515">
    <property type="entry name" value="RIBOSOME-BINDING FACTOR A, CHLOROPLASTIC-RELATED"/>
    <property type="match status" value="1"/>
</dbReference>
<dbReference type="GO" id="GO:0005829">
    <property type="term" value="C:cytosol"/>
    <property type="evidence" value="ECO:0007669"/>
    <property type="project" value="TreeGrafter"/>
</dbReference>
<dbReference type="InterPro" id="IPR000238">
    <property type="entry name" value="RbfA"/>
</dbReference>
<feature type="region of interest" description="Disordered" evidence="3">
    <location>
        <begin position="112"/>
        <end position="135"/>
    </location>
</feature>
<dbReference type="InterPro" id="IPR020053">
    <property type="entry name" value="Ribosome-bd_factorA_CS"/>
</dbReference>
<comment type="subcellular location">
    <subcellularLocation>
        <location evidence="2">Cytoplasm</location>
    </subcellularLocation>
</comment>
<dbReference type="HOGENOM" id="CLU_089475_5_0_0"/>
<dbReference type="eggNOG" id="COG0858">
    <property type="taxonomic scope" value="Bacteria"/>
</dbReference>
<dbReference type="NCBIfam" id="TIGR00082">
    <property type="entry name" value="rbfA"/>
    <property type="match status" value="1"/>
</dbReference>
<dbReference type="AlphaFoldDB" id="E8MZB5"/>
<comment type="subunit">
    <text evidence="2">Monomer. Binds 30S ribosomal subunits, but not 50S ribosomal subunits or 70S ribosomes.</text>
</comment>
<dbReference type="PANTHER" id="PTHR33515:SF1">
    <property type="entry name" value="RIBOSOME-BINDING FACTOR A, CHLOROPLASTIC-RELATED"/>
    <property type="match status" value="1"/>
</dbReference>
<dbReference type="EMBL" id="AP012029">
    <property type="protein sequence ID" value="BAJ62258.1"/>
    <property type="molecule type" value="Genomic_DNA"/>
</dbReference>
<dbReference type="FunCoup" id="E8MZB5">
    <property type="interactions" value="373"/>
</dbReference>
<comment type="function">
    <text evidence="2">One of several proteins that assist in the late maturation steps of the functional core of the 30S ribosomal subunit. Associates with free 30S ribosomal subunits (but not with 30S subunits that are part of 70S ribosomes or polysomes). Required for efficient processing of 16S rRNA. May interact with the 5'-terminal helix region of 16S rRNA.</text>
</comment>
<evidence type="ECO:0000256" key="3">
    <source>
        <dbReference type="SAM" id="MobiDB-lite"/>
    </source>
</evidence>
<evidence type="ECO:0000256" key="1">
    <source>
        <dbReference type="ARBA" id="ARBA00022517"/>
    </source>
</evidence>
<dbReference type="Pfam" id="PF02033">
    <property type="entry name" value="RBFA"/>
    <property type="match status" value="1"/>
</dbReference>
<dbReference type="KEGG" id="atm:ANT_02240"/>
<dbReference type="PROSITE" id="PS01319">
    <property type="entry name" value="RBFA"/>
    <property type="match status" value="1"/>
</dbReference>
<dbReference type="Proteomes" id="UP000008922">
    <property type="component" value="Chromosome"/>
</dbReference>
<organism evidence="4 5">
    <name type="scientific">Anaerolinea thermophila (strain DSM 14523 / JCM 11388 / NBRC 100420 / UNI-1)</name>
    <dbReference type="NCBI Taxonomy" id="926569"/>
    <lineage>
        <taxon>Bacteria</taxon>
        <taxon>Bacillati</taxon>
        <taxon>Chloroflexota</taxon>
        <taxon>Anaerolineae</taxon>
        <taxon>Anaerolineales</taxon>
        <taxon>Anaerolineaceae</taxon>
        <taxon>Anaerolinea</taxon>
    </lineage>
</organism>
<dbReference type="InterPro" id="IPR015946">
    <property type="entry name" value="KH_dom-like_a/b"/>
</dbReference>
<dbReference type="RefSeq" id="WP_013558656.1">
    <property type="nucleotide sequence ID" value="NC_014960.1"/>
</dbReference>
<evidence type="ECO:0000313" key="5">
    <source>
        <dbReference type="Proteomes" id="UP000008922"/>
    </source>
</evidence>